<organism evidence="1 2">
    <name type="scientific">Artemia franciscana</name>
    <name type="common">Brine shrimp</name>
    <name type="synonym">Artemia sanfranciscana</name>
    <dbReference type="NCBI Taxonomy" id="6661"/>
    <lineage>
        <taxon>Eukaryota</taxon>
        <taxon>Metazoa</taxon>
        <taxon>Ecdysozoa</taxon>
        <taxon>Arthropoda</taxon>
        <taxon>Crustacea</taxon>
        <taxon>Branchiopoda</taxon>
        <taxon>Anostraca</taxon>
        <taxon>Artemiidae</taxon>
        <taxon>Artemia</taxon>
    </lineage>
</organism>
<keyword evidence="2" id="KW-1185">Reference proteome</keyword>
<accession>A0AA88L894</accession>
<dbReference type="PANTHER" id="PTHR45749">
    <property type="match status" value="1"/>
</dbReference>
<dbReference type="PANTHER" id="PTHR45749:SF21">
    <property type="entry name" value="DUF4371 DOMAIN-CONTAINING PROTEIN"/>
    <property type="match status" value="1"/>
</dbReference>
<dbReference type="EMBL" id="JAVRJZ010000012">
    <property type="protein sequence ID" value="KAK2716171.1"/>
    <property type="molecule type" value="Genomic_DNA"/>
</dbReference>
<comment type="caution">
    <text evidence="1">The sequence shown here is derived from an EMBL/GenBank/DDBJ whole genome shotgun (WGS) entry which is preliminary data.</text>
</comment>
<protein>
    <recommendedName>
        <fullName evidence="3">DUF4371 domain-containing protein</fullName>
    </recommendedName>
</protein>
<evidence type="ECO:0000313" key="2">
    <source>
        <dbReference type="Proteomes" id="UP001187531"/>
    </source>
</evidence>
<gene>
    <name evidence="1" type="ORF">QYM36_010672</name>
</gene>
<dbReference type="AlphaFoldDB" id="A0AA88L894"/>
<evidence type="ECO:0008006" key="3">
    <source>
        <dbReference type="Google" id="ProtNLM"/>
    </source>
</evidence>
<sequence>MKDDPIIKEVFEKSAGNAQYCSPKIQNELVVICGQLIAENIFDQVKSARFFTILADETTNIPRQEQMAAGLRFLDSKTFQIRVAFTEFVAVEDLRSESLGQFILIILEDLGRILPSFVVKEPIGDVKELIKLYASDLINSESARKAELQVKYEGRAKWLKVAPCLFPKTAVQSLAEFERGIFPDDHALLAHFLCNSHFYSMC</sequence>
<dbReference type="Proteomes" id="UP001187531">
    <property type="component" value="Unassembled WGS sequence"/>
</dbReference>
<reference evidence="1" key="1">
    <citation type="submission" date="2023-07" db="EMBL/GenBank/DDBJ databases">
        <title>Chromosome-level genome assembly of Artemia franciscana.</title>
        <authorList>
            <person name="Jo E."/>
        </authorList>
    </citation>
    <scope>NUCLEOTIDE SEQUENCE</scope>
    <source>
        <tissue evidence="1">Whole body</tissue>
    </source>
</reference>
<evidence type="ECO:0000313" key="1">
    <source>
        <dbReference type="EMBL" id="KAK2716171.1"/>
    </source>
</evidence>
<proteinExistence type="predicted"/>
<name>A0AA88L894_ARTSF</name>